<dbReference type="EMBL" id="CAKMTQ010000001">
    <property type="protein sequence ID" value="CAH1521294.1"/>
    <property type="molecule type" value="Genomic_DNA"/>
</dbReference>
<proteinExistence type="predicted"/>
<reference evidence="2" key="1">
    <citation type="submission" date="2022-01" db="EMBL/GenBank/DDBJ databases">
        <authorList>
            <person name="Lagorce A."/>
        </authorList>
    </citation>
    <scope>NUCLEOTIDE SEQUENCE</scope>
    <source>
        <strain evidence="2">Th15_F1_D04</strain>
    </source>
</reference>
<feature type="region of interest" description="Disordered" evidence="1">
    <location>
        <begin position="1"/>
        <end position="22"/>
    </location>
</feature>
<evidence type="ECO:0000256" key="1">
    <source>
        <dbReference type="SAM" id="MobiDB-lite"/>
    </source>
</evidence>
<name>A0AAU9Q0N9_9VIBR</name>
<organism evidence="2 3">
    <name type="scientific">Vibrio owensii</name>
    <dbReference type="NCBI Taxonomy" id="696485"/>
    <lineage>
        <taxon>Bacteria</taxon>
        <taxon>Pseudomonadati</taxon>
        <taxon>Pseudomonadota</taxon>
        <taxon>Gammaproteobacteria</taxon>
        <taxon>Vibrionales</taxon>
        <taxon>Vibrionaceae</taxon>
        <taxon>Vibrio</taxon>
    </lineage>
</organism>
<dbReference type="Proteomes" id="UP001295420">
    <property type="component" value="Unassembled WGS sequence"/>
</dbReference>
<dbReference type="AlphaFoldDB" id="A0AAU9Q0N9"/>
<accession>A0AAU9Q0N9</accession>
<dbReference type="RefSeq" id="WP_409929981.1">
    <property type="nucleotide sequence ID" value="NZ_CAKMTQ010000001.1"/>
</dbReference>
<sequence length="363" mass="41225">MGIYDDPKNSSSDSSESPPDKKQDFEAYYKFLRAKDPRLLPVMTEVNPFRLARERYIDIAIRELYSRILYATLEIVAIPEKIEKSDFSKTVYDTHTPEMIRGLMHYIIEAMANEEKLVLRKHPIQGTTNAYWFEERTHFVGAHKDDDANQHDFVHLDFEEFYRTELLEEYYGMIFDAIVGTAKLIRVGGAVVFKVAGLSDLISDKEVLLAVETQIKQVNSALEQSRAGYIDSESEIELPEVNMEPADKQMKFGFSLVCNATGRPMSFVNGEIAASLGSTGEGDRKQNRQASVRDFHEILKGVLDSVFSADFDIKPDFEQLDEVGNFMNSLEMSTLISEKEKRHALQVVVPWILLDGEEPIGGD</sequence>
<protein>
    <submittedName>
        <fullName evidence="2">Uncharacterized protein</fullName>
    </submittedName>
</protein>
<evidence type="ECO:0000313" key="2">
    <source>
        <dbReference type="EMBL" id="CAH1521294.1"/>
    </source>
</evidence>
<evidence type="ECO:0000313" key="3">
    <source>
        <dbReference type="Proteomes" id="UP001295420"/>
    </source>
</evidence>
<comment type="caution">
    <text evidence="2">The sequence shown here is derived from an EMBL/GenBank/DDBJ whole genome shotgun (WGS) entry which is preliminary data.</text>
</comment>
<gene>
    <name evidence="2" type="ORF">THF1D04_10748</name>
</gene>